<keyword evidence="2" id="KW-1185">Reference proteome</keyword>
<dbReference type="Proteomes" id="UP000198862">
    <property type="component" value="Unassembled WGS sequence"/>
</dbReference>
<name>A0A1I1IA98_9GAMM</name>
<accession>A0A1I1IA98</accession>
<sequence>MDSIVETQAIDQATVDSAAFGDPSVIVLSTDYSQIINLAVDASNANLLHVTYQTCVSKTTAGSPLPDIQLSVVEGINGKIDNNSKTIVVPVTLSPKQVTIDVGQWNLQTGIYTVYLGSKVNKNKTITSSALLVRGQANLINHDIVNTENIAFINKGAEFTISYETLPNVSPSANGDLICIHVFGKNASYQCTAVTGSSPAGYQVVTIQQLTEGDRCAVAYAPNGKNTLGSTGALQAILVGQLV</sequence>
<dbReference type="RefSeq" id="WP_091982278.1">
    <property type="nucleotide sequence ID" value="NZ_FOLO01000007.1"/>
</dbReference>
<dbReference type="EMBL" id="FOLO01000007">
    <property type="protein sequence ID" value="SFC32712.1"/>
    <property type="molecule type" value="Genomic_DNA"/>
</dbReference>
<evidence type="ECO:0000313" key="2">
    <source>
        <dbReference type="Proteomes" id="UP000198862"/>
    </source>
</evidence>
<organism evidence="1 2">
    <name type="scientific">Pseudoalteromonas denitrificans DSM 6059</name>
    <dbReference type="NCBI Taxonomy" id="1123010"/>
    <lineage>
        <taxon>Bacteria</taxon>
        <taxon>Pseudomonadati</taxon>
        <taxon>Pseudomonadota</taxon>
        <taxon>Gammaproteobacteria</taxon>
        <taxon>Alteromonadales</taxon>
        <taxon>Pseudoalteromonadaceae</taxon>
        <taxon>Pseudoalteromonas</taxon>
    </lineage>
</organism>
<protein>
    <submittedName>
        <fullName evidence="1">Uncharacterized protein</fullName>
    </submittedName>
</protein>
<proteinExistence type="predicted"/>
<reference evidence="1 2" key="1">
    <citation type="submission" date="2016-10" db="EMBL/GenBank/DDBJ databases">
        <authorList>
            <person name="de Groot N.N."/>
        </authorList>
    </citation>
    <scope>NUCLEOTIDE SEQUENCE [LARGE SCALE GENOMIC DNA]</scope>
    <source>
        <strain evidence="1 2">DSM 6059</strain>
    </source>
</reference>
<dbReference type="AlphaFoldDB" id="A0A1I1IA98"/>
<evidence type="ECO:0000313" key="1">
    <source>
        <dbReference type="EMBL" id="SFC32712.1"/>
    </source>
</evidence>
<gene>
    <name evidence="1" type="ORF">SAMN02745724_01437</name>
</gene>